<dbReference type="Gene3D" id="3.30.300.30">
    <property type="match status" value="1"/>
</dbReference>
<gene>
    <name evidence="10" type="ORF">MGAL_10B092148</name>
</gene>
<dbReference type="InterPro" id="IPR042099">
    <property type="entry name" value="ANL_N_sf"/>
</dbReference>
<dbReference type="GO" id="GO:0005886">
    <property type="term" value="C:plasma membrane"/>
    <property type="evidence" value="ECO:0007669"/>
    <property type="project" value="TreeGrafter"/>
</dbReference>
<evidence type="ECO:0000256" key="5">
    <source>
        <dbReference type="ARBA" id="ARBA00036527"/>
    </source>
</evidence>
<keyword evidence="2" id="KW-0436">Ligase</keyword>
<comment type="similarity">
    <text evidence="1">Belongs to the ATP-dependent AMP-binding enzyme family.</text>
</comment>
<dbReference type="PROSITE" id="PS00455">
    <property type="entry name" value="AMP_BINDING"/>
    <property type="match status" value="1"/>
</dbReference>
<dbReference type="PANTHER" id="PTHR43107:SF22">
    <property type="entry name" value="VERY LONG-CHAIN ACYL-COA SYNTHETASE"/>
    <property type="match status" value="1"/>
</dbReference>
<evidence type="ECO:0000256" key="7">
    <source>
        <dbReference type="ARBA" id="ARBA00048666"/>
    </source>
</evidence>
<protein>
    <recommendedName>
        <fullName evidence="4">long-chain-fatty-acid--CoA ligase</fullName>
        <ecNumber evidence="4">6.2.1.3</ecNumber>
    </recommendedName>
    <alternativeName>
        <fullName evidence="6">Long-chain-fatty-acid--CoA ligase</fullName>
    </alternativeName>
</protein>
<evidence type="ECO:0000259" key="8">
    <source>
        <dbReference type="Pfam" id="PF00501"/>
    </source>
</evidence>
<dbReference type="Gene3D" id="3.40.50.12780">
    <property type="entry name" value="N-terminal domain of ligase-like"/>
    <property type="match status" value="1"/>
</dbReference>
<dbReference type="FunFam" id="3.30.300.30:FF:000002">
    <property type="entry name" value="Long-chain fatty acid transport protein 1"/>
    <property type="match status" value="1"/>
</dbReference>
<evidence type="ECO:0000256" key="3">
    <source>
        <dbReference type="ARBA" id="ARBA00022832"/>
    </source>
</evidence>
<keyword evidence="3" id="KW-0276">Fatty acid metabolism</keyword>
<feature type="domain" description="AMP-binding enzyme C-terminal" evidence="9">
    <location>
        <begin position="501"/>
        <end position="578"/>
    </location>
</feature>
<reference evidence="10" key="1">
    <citation type="submission" date="2018-11" db="EMBL/GenBank/DDBJ databases">
        <authorList>
            <person name="Alioto T."/>
            <person name="Alioto T."/>
        </authorList>
    </citation>
    <scope>NUCLEOTIDE SEQUENCE</scope>
</reference>
<evidence type="ECO:0000256" key="6">
    <source>
        <dbReference type="ARBA" id="ARBA00041297"/>
    </source>
</evidence>
<dbReference type="PANTHER" id="PTHR43107">
    <property type="entry name" value="LONG-CHAIN FATTY ACID TRANSPORT PROTEIN"/>
    <property type="match status" value="1"/>
</dbReference>
<dbReference type="InterPro" id="IPR000873">
    <property type="entry name" value="AMP-dep_synth/lig_dom"/>
</dbReference>
<evidence type="ECO:0000256" key="2">
    <source>
        <dbReference type="ARBA" id="ARBA00022598"/>
    </source>
</evidence>
<dbReference type="Pfam" id="PF00501">
    <property type="entry name" value="AMP-binding"/>
    <property type="match status" value="1"/>
</dbReference>
<dbReference type="GO" id="GO:0004467">
    <property type="term" value="F:long-chain fatty acid-CoA ligase activity"/>
    <property type="evidence" value="ECO:0007669"/>
    <property type="project" value="UniProtKB-EC"/>
</dbReference>
<evidence type="ECO:0000313" key="11">
    <source>
        <dbReference type="Proteomes" id="UP000596742"/>
    </source>
</evidence>
<comment type="catalytic activity">
    <reaction evidence="7">
        <text>tetracosanoate + ATP + CoA = tetracosanoyl-CoA + AMP + diphosphate</text>
        <dbReference type="Rhea" id="RHEA:33639"/>
        <dbReference type="ChEBI" id="CHEBI:30616"/>
        <dbReference type="ChEBI" id="CHEBI:31014"/>
        <dbReference type="ChEBI" id="CHEBI:33019"/>
        <dbReference type="ChEBI" id="CHEBI:57287"/>
        <dbReference type="ChEBI" id="CHEBI:65052"/>
        <dbReference type="ChEBI" id="CHEBI:456215"/>
    </reaction>
    <physiologicalReaction direction="left-to-right" evidence="7">
        <dbReference type="Rhea" id="RHEA:33640"/>
    </physiologicalReaction>
</comment>
<dbReference type="InterPro" id="IPR025110">
    <property type="entry name" value="AMP-bd_C"/>
</dbReference>
<dbReference type="AlphaFoldDB" id="A0A8B6EDK9"/>
<dbReference type="InterPro" id="IPR045851">
    <property type="entry name" value="AMP-bd_C_sf"/>
</dbReference>
<name>A0A8B6EDK9_MYTGA</name>
<comment type="caution">
    <text evidence="10">The sequence shown here is derived from an EMBL/GenBank/DDBJ whole genome shotgun (WGS) entry which is preliminary data.</text>
</comment>
<organism evidence="10 11">
    <name type="scientific">Mytilus galloprovincialis</name>
    <name type="common">Mediterranean mussel</name>
    <dbReference type="NCBI Taxonomy" id="29158"/>
    <lineage>
        <taxon>Eukaryota</taxon>
        <taxon>Metazoa</taxon>
        <taxon>Spiralia</taxon>
        <taxon>Lophotrochozoa</taxon>
        <taxon>Mollusca</taxon>
        <taxon>Bivalvia</taxon>
        <taxon>Autobranchia</taxon>
        <taxon>Pteriomorphia</taxon>
        <taxon>Mytilida</taxon>
        <taxon>Mytiloidea</taxon>
        <taxon>Mytilidae</taxon>
        <taxon>Mytilinae</taxon>
        <taxon>Mytilus</taxon>
    </lineage>
</organism>
<dbReference type="Pfam" id="PF13193">
    <property type="entry name" value="AMP-binding_C"/>
    <property type="match status" value="1"/>
</dbReference>
<evidence type="ECO:0000313" key="10">
    <source>
        <dbReference type="EMBL" id="VDI33311.1"/>
    </source>
</evidence>
<dbReference type="GO" id="GO:0044539">
    <property type="term" value="P:long-chain fatty acid import into cell"/>
    <property type="evidence" value="ECO:0007669"/>
    <property type="project" value="TreeGrafter"/>
</dbReference>
<sequence length="626" mass="70762">MSKSQIVLIGAAGAAGVGVAAWKTLFPYITDDYRTLRQTWRVSNAIWKDLLADNRVIDMFEADVEKHPTKPFIIFEDKIYTYKYVDVMANKIANVALSWNLDQLDTVAMMIYNEPAFVWTFLGLQKIGLAAAFVNYHLKSTPLAHTIKVSEAKVLIVGEGDDLLESVQEIKKEIPNTAIHVIGKSKTDLPDGFSSLSDHMIRTMAVPICKSVRETVPVTHPCCFIYTSGTTGLPKPAVINQWKASAMTNNMQIINFNENDIAYAVTPLYHSAATTLSLFNVIGQGATLVLGRKFSARHYWEEVRKHKVTVIQYIGELCRYLLRVPKSDLDVVHNVRVALGNGLRPDIWDEFRTRFNIPHIAEFFGATEGTAGTWNIFNRAGCVGRWSPLTRALGPGGVPLYLVRYDPVTYEPMKDKNGRCILIKPGEEGLMISAIPEQLFTFYKGPEQMNEKKIIRNAFSDGDAFFNFGDLFYLDGQYYLYFRDRVGDTFRWKGENVSTSEVANVLSTLPFIHDANVFGVKIPGEDGRAGMAALTLHQDQPVTPEILKGIYRKCEHELPTYARPVFIRFMKEFIVTQTMKNRKIELIEEGFDFDKVTDPLFVIDNKSKTYKAFNIDNSYEVLQSKL</sequence>
<comment type="catalytic activity">
    <reaction evidence="5">
        <text>a very long-chain fatty acid + ATP + CoA = a very long-chain fatty acyl-CoA + AMP + diphosphate</text>
        <dbReference type="Rhea" id="RHEA:54536"/>
        <dbReference type="ChEBI" id="CHEBI:30616"/>
        <dbReference type="ChEBI" id="CHEBI:33019"/>
        <dbReference type="ChEBI" id="CHEBI:57287"/>
        <dbReference type="ChEBI" id="CHEBI:58950"/>
        <dbReference type="ChEBI" id="CHEBI:138261"/>
        <dbReference type="ChEBI" id="CHEBI:456215"/>
    </reaction>
    <physiologicalReaction direction="left-to-right" evidence="5">
        <dbReference type="Rhea" id="RHEA:54537"/>
    </physiologicalReaction>
</comment>
<dbReference type="Proteomes" id="UP000596742">
    <property type="component" value="Unassembled WGS sequence"/>
</dbReference>
<keyword evidence="3" id="KW-0443">Lipid metabolism</keyword>
<dbReference type="GO" id="GO:0005789">
    <property type="term" value="C:endoplasmic reticulum membrane"/>
    <property type="evidence" value="ECO:0007669"/>
    <property type="project" value="TreeGrafter"/>
</dbReference>
<evidence type="ECO:0000256" key="1">
    <source>
        <dbReference type="ARBA" id="ARBA00006432"/>
    </source>
</evidence>
<proteinExistence type="inferred from homology"/>
<dbReference type="SUPFAM" id="SSF56801">
    <property type="entry name" value="Acetyl-CoA synthetase-like"/>
    <property type="match status" value="1"/>
</dbReference>
<evidence type="ECO:0000259" key="9">
    <source>
        <dbReference type="Pfam" id="PF13193"/>
    </source>
</evidence>
<dbReference type="EC" id="6.2.1.3" evidence="4"/>
<dbReference type="GO" id="GO:0005324">
    <property type="term" value="F:long-chain fatty acid transmembrane transporter activity"/>
    <property type="evidence" value="ECO:0007669"/>
    <property type="project" value="TreeGrafter"/>
</dbReference>
<keyword evidence="11" id="KW-1185">Reference proteome</keyword>
<feature type="domain" description="AMP-dependent synthetase/ligase" evidence="8">
    <location>
        <begin position="60"/>
        <end position="384"/>
    </location>
</feature>
<evidence type="ECO:0000256" key="4">
    <source>
        <dbReference type="ARBA" id="ARBA00026121"/>
    </source>
</evidence>
<dbReference type="InterPro" id="IPR020845">
    <property type="entry name" value="AMP-binding_CS"/>
</dbReference>
<accession>A0A8B6EDK9</accession>
<dbReference type="EMBL" id="UYJE01005022">
    <property type="protein sequence ID" value="VDI33311.1"/>
    <property type="molecule type" value="Genomic_DNA"/>
</dbReference>
<dbReference type="OrthoDB" id="288590at2759"/>